<proteinExistence type="predicted"/>
<name>A0ABW4CZK2_9LACO</name>
<accession>A0ABW4CZK2</accession>
<organism evidence="1 2">
    <name type="scientific">Levilactobacillus lanxiensis</name>
    <dbReference type="NCBI Taxonomy" id="2799568"/>
    <lineage>
        <taxon>Bacteria</taxon>
        <taxon>Bacillati</taxon>
        <taxon>Bacillota</taxon>
        <taxon>Bacilli</taxon>
        <taxon>Lactobacillales</taxon>
        <taxon>Lactobacillaceae</taxon>
        <taxon>Levilactobacillus</taxon>
    </lineage>
</organism>
<dbReference type="EMBL" id="JBHTOD010000002">
    <property type="protein sequence ID" value="MFD1454684.1"/>
    <property type="molecule type" value="Genomic_DNA"/>
</dbReference>
<protein>
    <submittedName>
        <fullName evidence="1">Uncharacterized protein</fullName>
    </submittedName>
</protein>
<sequence length="43" mass="4950">MLQNTHQLPLVRKIQQERSHTTVTHETYEYNRKLGGGVLAEDG</sequence>
<evidence type="ECO:0000313" key="2">
    <source>
        <dbReference type="Proteomes" id="UP001597189"/>
    </source>
</evidence>
<dbReference type="Proteomes" id="UP001597189">
    <property type="component" value="Unassembled WGS sequence"/>
</dbReference>
<keyword evidence="2" id="KW-1185">Reference proteome</keyword>
<reference evidence="2" key="1">
    <citation type="journal article" date="2019" name="Int. J. Syst. Evol. Microbiol.">
        <title>The Global Catalogue of Microorganisms (GCM) 10K type strain sequencing project: providing services to taxonomists for standard genome sequencing and annotation.</title>
        <authorList>
            <consortium name="The Broad Institute Genomics Platform"/>
            <consortium name="The Broad Institute Genome Sequencing Center for Infectious Disease"/>
            <person name="Wu L."/>
            <person name="Ma J."/>
        </authorList>
    </citation>
    <scope>NUCLEOTIDE SEQUENCE [LARGE SCALE GENOMIC DNA]</scope>
    <source>
        <strain evidence="2">CCM 8979</strain>
    </source>
</reference>
<evidence type="ECO:0000313" key="1">
    <source>
        <dbReference type="EMBL" id="MFD1454684.1"/>
    </source>
</evidence>
<gene>
    <name evidence="1" type="ORF">ACFQ44_03170</name>
</gene>
<comment type="caution">
    <text evidence="1">The sequence shown here is derived from an EMBL/GenBank/DDBJ whole genome shotgun (WGS) entry which is preliminary data.</text>
</comment>